<name>A0ABW0ZT07_9ACTN</name>
<dbReference type="EMBL" id="JBHSON010000014">
    <property type="protein sequence ID" value="MFC5746434.1"/>
    <property type="molecule type" value="Genomic_DNA"/>
</dbReference>
<accession>A0ABW0ZT07</accession>
<feature type="transmembrane region" description="Helical" evidence="6">
    <location>
        <begin position="170"/>
        <end position="188"/>
    </location>
</feature>
<evidence type="ECO:0000256" key="1">
    <source>
        <dbReference type="ARBA" id="ARBA00004141"/>
    </source>
</evidence>
<evidence type="ECO:0000259" key="7">
    <source>
        <dbReference type="Pfam" id="PF01794"/>
    </source>
</evidence>
<proteinExistence type="predicted"/>
<evidence type="ECO:0000256" key="5">
    <source>
        <dbReference type="SAM" id="MobiDB-lite"/>
    </source>
</evidence>
<keyword evidence="2 6" id="KW-0812">Transmembrane</keyword>
<keyword evidence="4 6" id="KW-0472">Membrane</keyword>
<evidence type="ECO:0000256" key="3">
    <source>
        <dbReference type="ARBA" id="ARBA00022989"/>
    </source>
</evidence>
<reference evidence="9" key="1">
    <citation type="journal article" date="2019" name="Int. J. Syst. Evol. Microbiol.">
        <title>The Global Catalogue of Microorganisms (GCM) 10K type strain sequencing project: providing services to taxonomists for standard genome sequencing and annotation.</title>
        <authorList>
            <consortium name="The Broad Institute Genomics Platform"/>
            <consortium name="The Broad Institute Genome Sequencing Center for Infectious Disease"/>
            <person name="Wu L."/>
            <person name="Ma J."/>
        </authorList>
    </citation>
    <scope>NUCLEOTIDE SEQUENCE [LARGE SCALE GENOMIC DNA]</scope>
    <source>
        <strain evidence="9">KCTC 42087</strain>
    </source>
</reference>
<evidence type="ECO:0000256" key="4">
    <source>
        <dbReference type="ARBA" id="ARBA00023136"/>
    </source>
</evidence>
<organism evidence="8 9">
    <name type="scientific">Actinomadura rugatobispora</name>
    <dbReference type="NCBI Taxonomy" id="1994"/>
    <lineage>
        <taxon>Bacteria</taxon>
        <taxon>Bacillati</taxon>
        <taxon>Actinomycetota</taxon>
        <taxon>Actinomycetes</taxon>
        <taxon>Streptosporangiales</taxon>
        <taxon>Thermomonosporaceae</taxon>
        <taxon>Actinomadura</taxon>
    </lineage>
</organism>
<dbReference type="RefSeq" id="WP_378282057.1">
    <property type="nucleotide sequence ID" value="NZ_JBHSON010000014.1"/>
</dbReference>
<feature type="transmembrane region" description="Helical" evidence="6">
    <location>
        <begin position="200"/>
        <end position="220"/>
    </location>
</feature>
<comment type="caution">
    <text evidence="8">The sequence shown here is derived from an EMBL/GenBank/DDBJ whole genome shotgun (WGS) entry which is preliminary data.</text>
</comment>
<feature type="domain" description="Ferric oxidoreductase" evidence="7">
    <location>
        <begin position="67"/>
        <end position="180"/>
    </location>
</feature>
<sequence length="231" mass="24188">MAHRAEGTRPRSRGVHAAPPPAERGGGAVRWAGLAFAAALVAVPVAAVVASPLQEGRSFTWTLASVTGVVALALLIMQITLPNRTRLLARVFGARPLRLHRAVGLAVTGLVAAHIALLYANGPDDITDALVLDAPTYSRLGVVSAFCLALSVVLALGRRRLGLHYSNWRILHAALAVAITGTAFAHVVLLRGPLDGVAELFLLVTGLAAGAATAVHLLVVRPLRRHRRDAP</sequence>
<evidence type="ECO:0000313" key="8">
    <source>
        <dbReference type="EMBL" id="MFC5746434.1"/>
    </source>
</evidence>
<gene>
    <name evidence="8" type="ORF">ACFPZN_12495</name>
</gene>
<protein>
    <submittedName>
        <fullName evidence="8">Ferric reductase-like transmembrane domain-containing protein</fullName>
    </submittedName>
</protein>
<dbReference type="InterPro" id="IPR013130">
    <property type="entry name" value="Fe3_Rdtase_TM_dom"/>
</dbReference>
<evidence type="ECO:0000313" key="9">
    <source>
        <dbReference type="Proteomes" id="UP001596074"/>
    </source>
</evidence>
<keyword evidence="3 6" id="KW-1133">Transmembrane helix</keyword>
<feature type="transmembrane region" description="Helical" evidence="6">
    <location>
        <begin position="102"/>
        <end position="120"/>
    </location>
</feature>
<evidence type="ECO:0000256" key="6">
    <source>
        <dbReference type="SAM" id="Phobius"/>
    </source>
</evidence>
<keyword evidence="9" id="KW-1185">Reference proteome</keyword>
<feature type="transmembrane region" description="Helical" evidence="6">
    <location>
        <begin position="31"/>
        <end position="53"/>
    </location>
</feature>
<feature type="transmembrane region" description="Helical" evidence="6">
    <location>
        <begin position="59"/>
        <end position="81"/>
    </location>
</feature>
<feature type="transmembrane region" description="Helical" evidence="6">
    <location>
        <begin position="140"/>
        <end position="158"/>
    </location>
</feature>
<dbReference type="Pfam" id="PF01794">
    <property type="entry name" value="Ferric_reduct"/>
    <property type="match status" value="1"/>
</dbReference>
<feature type="region of interest" description="Disordered" evidence="5">
    <location>
        <begin position="1"/>
        <end position="23"/>
    </location>
</feature>
<evidence type="ECO:0000256" key="2">
    <source>
        <dbReference type="ARBA" id="ARBA00022692"/>
    </source>
</evidence>
<dbReference type="Proteomes" id="UP001596074">
    <property type="component" value="Unassembled WGS sequence"/>
</dbReference>
<comment type="subcellular location">
    <subcellularLocation>
        <location evidence="1">Membrane</location>
        <topology evidence="1">Multi-pass membrane protein</topology>
    </subcellularLocation>
</comment>